<dbReference type="InterPro" id="IPR001173">
    <property type="entry name" value="Glyco_trans_2-like"/>
</dbReference>
<proteinExistence type="predicted"/>
<evidence type="ECO:0000313" key="2">
    <source>
        <dbReference type="EMBL" id="GAK58176.1"/>
    </source>
</evidence>
<protein>
    <submittedName>
        <fullName evidence="2">Glycosyl transferase family protein</fullName>
    </submittedName>
</protein>
<feature type="domain" description="Glycosyltransferase 2-like" evidence="1">
    <location>
        <begin position="7"/>
        <end position="165"/>
    </location>
</feature>
<dbReference type="InterPro" id="IPR029044">
    <property type="entry name" value="Nucleotide-diphossugar_trans"/>
</dbReference>
<reference evidence="2" key="1">
    <citation type="journal article" date="2015" name="PeerJ">
        <title>First genomic representation of candidate bacterial phylum KSB3 points to enhanced environmental sensing as a trigger of wastewater bulking.</title>
        <authorList>
            <person name="Sekiguchi Y."/>
            <person name="Ohashi A."/>
            <person name="Parks D.H."/>
            <person name="Yamauchi T."/>
            <person name="Tyson G.W."/>
            <person name="Hugenholtz P."/>
        </authorList>
    </citation>
    <scope>NUCLEOTIDE SEQUENCE [LARGE SCALE GENOMIC DNA]</scope>
</reference>
<sequence>MQRQLVSVIIPTYNRAAWLKEAIDSVLSQSAQAIELIIVDDGSTDQTHELVAGYGDQIHYLYQDNQGVSSARNLGIRSSHGQYTALLDSDDLWLPDKLARQIAIMEQQPDLQLCHTEEIWIRRGVRVNPKKKHQKYGGYIFPYCLPLCVISPSSVMIRRSLFDNVGYFDETLPACEDYDLWLRITKTYPVHFIETPLIMKRGGHEDQLSQKYWGIDRFRIQALEKLLRSRELTPEQYDQTLQELRRKCEIMAAGCAKRQKMQEYDYYRQLPRRYA</sequence>
<dbReference type="eggNOG" id="COG1216">
    <property type="taxonomic scope" value="Bacteria"/>
</dbReference>
<dbReference type="PANTHER" id="PTHR22916">
    <property type="entry name" value="GLYCOSYLTRANSFERASE"/>
    <property type="match status" value="1"/>
</dbReference>
<name>A0A081C0S1_VECG1</name>
<dbReference type="HOGENOM" id="CLU_025996_0_0_0"/>
<dbReference type="Pfam" id="PF00535">
    <property type="entry name" value="Glycos_transf_2"/>
    <property type="match status" value="1"/>
</dbReference>
<dbReference type="Gene3D" id="3.90.550.10">
    <property type="entry name" value="Spore Coat Polysaccharide Biosynthesis Protein SpsA, Chain A"/>
    <property type="match status" value="1"/>
</dbReference>
<keyword evidence="2" id="KW-0808">Transferase</keyword>
<dbReference type="Proteomes" id="UP000030661">
    <property type="component" value="Unassembled WGS sequence"/>
</dbReference>
<dbReference type="PANTHER" id="PTHR22916:SF3">
    <property type="entry name" value="UDP-GLCNAC:BETAGAL BETA-1,3-N-ACETYLGLUCOSAMINYLTRANSFERASE-LIKE PROTEIN 1"/>
    <property type="match status" value="1"/>
</dbReference>
<dbReference type="SUPFAM" id="SSF53448">
    <property type="entry name" value="Nucleotide-diphospho-sugar transferases"/>
    <property type="match status" value="1"/>
</dbReference>
<keyword evidence="3" id="KW-1185">Reference proteome</keyword>
<accession>A0A081C0S1</accession>
<dbReference type="EMBL" id="DF820467">
    <property type="protein sequence ID" value="GAK58176.1"/>
    <property type="molecule type" value="Genomic_DNA"/>
</dbReference>
<organism evidence="2">
    <name type="scientific">Vecturithrix granuli</name>
    <dbReference type="NCBI Taxonomy" id="1499967"/>
    <lineage>
        <taxon>Bacteria</taxon>
        <taxon>Candidatus Moduliflexota</taxon>
        <taxon>Candidatus Vecturitrichia</taxon>
        <taxon>Candidatus Vecturitrichales</taxon>
        <taxon>Candidatus Vecturitrichaceae</taxon>
        <taxon>Candidatus Vecturithrix</taxon>
    </lineage>
</organism>
<dbReference type="GO" id="GO:0016758">
    <property type="term" value="F:hexosyltransferase activity"/>
    <property type="evidence" value="ECO:0007669"/>
    <property type="project" value="UniProtKB-ARBA"/>
</dbReference>
<gene>
    <name evidence="2" type="ORF">U27_05149</name>
</gene>
<dbReference type="AlphaFoldDB" id="A0A081C0S1"/>
<evidence type="ECO:0000259" key="1">
    <source>
        <dbReference type="Pfam" id="PF00535"/>
    </source>
</evidence>
<evidence type="ECO:0000313" key="3">
    <source>
        <dbReference type="Proteomes" id="UP000030661"/>
    </source>
</evidence>
<dbReference type="STRING" id="1499967.U27_05149"/>